<proteinExistence type="predicted"/>
<dbReference type="AlphaFoldDB" id="A0A3M7T820"/>
<organism evidence="1 2">
    <name type="scientific">Brachionus plicatilis</name>
    <name type="common">Marine rotifer</name>
    <name type="synonym">Brachionus muelleri</name>
    <dbReference type="NCBI Taxonomy" id="10195"/>
    <lineage>
        <taxon>Eukaryota</taxon>
        <taxon>Metazoa</taxon>
        <taxon>Spiralia</taxon>
        <taxon>Gnathifera</taxon>
        <taxon>Rotifera</taxon>
        <taxon>Eurotatoria</taxon>
        <taxon>Monogononta</taxon>
        <taxon>Pseudotrocha</taxon>
        <taxon>Ploima</taxon>
        <taxon>Brachionidae</taxon>
        <taxon>Brachionus</taxon>
    </lineage>
</organism>
<evidence type="ECO:0000313" key="2">
    <source>
        <dbReference type="Proteomes" id="UP000276133"/>
    </source>
</evidence>
<sequence length="78" mass="9376">MSFIPKIENLRHFFFHKLVKKISFNSKQYLDNQEYYVNKSFLYSSSKIGKKSDNNVAVTLYERTIEKVKYNLFKAIQN</sequence>
<dbReference type="EMBL" id="REGN01000157">
    <property type="protein sequence ID" value="RNA44079.1"/>
    <property type="molecule type" value="Genomic_DNA"/>
</dbReference>
<name>A0A3M7T820_BRAPC</name>
<dbReference type="Proteomes" id="UP000276133">
    <property type="component" value="Unassembled WGS sequence"/>
</dbReference>
<protein>
    <submittedName>
        <fullName evidence="1">Uncharacterized protein</fullName>
    </submittedName>
</protein>
<comment type="caution">
    <text evidence="1">The sequence shown here is derived from an EMBL/GenBank/DDBJ whole genome shotgun (WGS) entry which is preliminary data.</text>
</comment>
<evidence type="ECO:0000313" key="1">
    <source>
        <dbReference type="EMBL" id="RNA44079.1"/>
    </source>
</evidence>
<keyword evidence="2" id="KW-1185">Reference proteome</keyword>
<reference evidence="1 2" key="1">
    <citation type="journal article" date="2018" name="Sci. Rep.">
        <title>Genomic signatures of local adaptation to the degree of environmental predictability in rotifers.</title>
        <authorList>
            <person name="Franch-Gras L."/>
            <person name="Hahn C."/>
            <person name="Garcia-Roger E.M."/>
            <person name="Carmona M.J."/>
            <person name="Serra M."/>
            <person name="Gomez A."/>
        </authorList>
    </citation>
    <scope>NUCLEOTIDE SEQUENCE [LARGE SCALE GENOMIC DNA]</scope>
    <source>
        <strain evidence="1">HYR1</strain>
    </source>
</reference>
<accession>A0A3M7T820</accession>
<gene>
    <name evidence="1" type="ORF">BpHYR1_042630</name>
</gene>